<reference evidence="2 3" key="1">
    <citation type="journal article" date="2012" name="J. Bacteriol.">
        <title>Genome Sequence of the Alkane-Degrading Bacterium Alcanivorax hongdengensis Type Strain A-11-3.</title>
        <authorList>
            <person name="Lai Q."/>
            <person name="Shao Z."/>
        </authorList>
    </citation>
    <scope>NUCLEOTIDE SEQUENCE [LARGE SCALE GENOMIC DNA]</scope>
    <source>
        <strain evidence="2 3">A-11-3</strain>
    </source>
</reference>
<evidence type="ECO:0008006" key="4">
    <source>
        <dbReference type="Google" id="ProtNLM"/>
    </source>
</evidence>
<sequence length="124" mass="14097">MPYQWIKYLHVFFAISSVGLFLLRLHWRQVAPHRLQLRWVRILPHVNDSLLLLAGLTLMARLQAWPWQTPWLAAKMLALGLYILAGMWAFRARGKAAVAAAMSALLVFFYMVAVAVSKQALPGI</sequence>
<keyword evidence="1" id="KW-1133">Transmembrane helix</keyword>
<dbReference type="EMBL" id="AMRJ01000038">
    <property type="protein sequence ID" value="EKF73021.1"/>
    <property type="molecule type" value="Genomic_DNA"/>
</dbReference>
<feature type="transmembrane region" description="Helical" evidence="1">
    <location>
        <begin position="6"/>
        <end position="25"/>
    </location>
</feature>
<dbReference type="eggNOG" id="COG3094">
    <property type="taxonomic scope" value="Bacteria"/>
</dbReference>
<dbReference type="InterPro" id="IPR007360">
    <property type="entry name" value="SirB"/>
</dbReference>
<dbReference type="Pfam" id="PF04247">
    <property type="entry name" value="SirB"/>
    <property type="match status" value="1"/>
</dbReference>
<comment type="caution">
    <text evidence="2">The sequence shown here is derived from an EMBL/GenBank/DDBJ whole genome shotgun (WGS) entry which is preliminary data.</text>
</comment>
<keyword evidence="3" id="KW-1185">Reference proteome</keyword>
<evidence type="ECO:0000313" key="3">
    <source>
        <dbReference type="Proteomes" id="UP000010164"/>
    </source>
</evidence>
<gene>
    <name evidence="2" type="ORF">A11A3_15759</name>
</gene>
<dbReference type="STRING" id="1177179.A11A3_15759"/>
<feature type="transmembrane region" description="Helical" evidence="1">
    <location>
        <begin position="97"/>
        <end position="116"/>
    </location>
</feature>
<accession>L0W7Z0</accession>
<protein>
    <recommendedName>
        <fullName evidence="4">Invasion gene expression up-regulator SirB</fullName>
    </recommendedName>
</protein>
<dbReference type="PANTHER" id="PTHR39594:SF1">
    <property type="entry name" value="PROTEIN YCHQ"/>
    <property type="match status" value="1"/>
</dbReference>
<evidence type="ECO:0000256" key="1">
    <source>
        <dbReference type="SAM" id="Phobius"/>
    </source>
</evidence>
<dbReference type="RefSeq" id="WP_008930318.1">
    <property type="nucleotide sequence ID" value="NZ_AMRJ01000038.1"/>
</dbReference>
<dbReference type="OrthoDB" id="5588650at2"/>
<dbReference type="PIRSF" id="PIRSF005610">
    <property type="entry name" value="SirB"/>
    <property type="match status" value="1"/>
</dbReference>
<dbReference type="AlphaFoldDB" id="L0W7Z0"/>
<dbReference type="PATRIC" id="fig|1177179.3.peg.3102"/>
<dbReference type="PANTHER" id="PTHR39594">
    <property type="entry name" value="PROTEIN YCHQ"/>
    <property type="match status" value="1"/>
</dbReference>
<dbReference type="Proteomes" id="UP000010164">
    <property type="component" value="Unassembled WGS sequence"/>
</dbReference>
<feature type="transmembrane region" description="Helical" evidence="1">
    <location>
        <begin position="71"/>
        <end position="90"/>
    </location>
</feature>
<dbReference type="GO" id="GO:0005886">
    <property type="term" value="C:plasma membrane"/>
    <property type="evidence" value="ECO:0007669"/>
    <property type="project" value="TreeGrafter"/>
</dbReference>
<name>L0W7Z0_9GAMM</name>
<proteinExistence type="predicted"/>
<organism evidence="2 3">
    <name type="scientific">Alcanivorax hongdengensis A-11-3</name>
    <dbReference type="NCBI Taxonomy" id="1177179"/>
    <lineage>
        <taxon>Bacteria</taxon>
        <taxon>Pseudomonadati</taxon>
        <taxon>Pseudomonadota</taxon>
        <taxon>Gammaproteobacteria</taxon>
        <taxon>Oceanospirillales</taxon>
        <taxon>Alcanivoracaceae</taxon>
        <taxon>Alcanivorax</taxon>
    </lineage>
</organism>
<feature type="transmembrane region" description="Helical" evidence="1">
    <location>
        <begin position="46"/>
        <end position="65"/>
    </location>
</feature>
<keyword evidence="1" id="KW-0472">Membrane</keyword>
<keyword evidence="1" id="KW-0812">Transmembrane</keyword>
<evidence type="ECO:0000313" key="2">
    <source>
        <dbReference type="EMBL" id="EKF73021.1"/>
    </source>
</evidence>